<dbReference type="EMBL" id="KV427667">
    <property type="protein sequence ID" value="KZT01287.1"/>
    <property type="molecule type" value="Genomic_DNA"/>
</dbReference>
<gene>
    <name evidence="1" type="ORF">LAESUDRAFT_731375</name>
</gene>
<accession>A0A165BLW2</accession>
<keyword evidence="2" id="KW-1185">Reference proteome</keyword>
<dbReference type="GeneID" id="63827065"/>
<reference evidence="1 2" key="1">
    <citation type="journal article" date="2016" name="Mol. Biol. Evol.">
        <title>Comparative Genomics of Early-Diverging Mushroom-Forming Fungi Provides Insights into the Origins of Lignocellulose Decay Capabilities.</title>
        <authorList>
            <person name="Nagy L.G."/>
            <person name="Riley R."/>
            <person name="Tritt A."/>
            <person name="Adam C."/>
            <person name="Daum C."/>
            <person name="Floudas D."/>
            <person name="Sun H."/>
            <person name="Yadav J.S."/>
            <person name="Pangilinan J."/>
            <person name="Larsson K.H."/>
            <person name="Matsuura K."/>
            <person name="Barry K."/>
            <person name="Labutti K."/>
            <person name="Kuo R."/>
            <person name="Ohm R.A."/>
            <person name="Bhattacharya S.S."/>
            <person name="Shirouzu T."/>
            <person name="Yoshinaga Y."/>
            <person name="Martin F.M."/>
            <person name="Grigoriev I.V."/>
            <person name="Hibbett D.S."/>
        </authorList>
    </citation>
    <scope>NUCLEOTIDE SEQUENCE [LARGE SCALE GENOMIC DNA]</scope>
    <source>
        <strain evidence="1 2">93-53</strain>
    </source>
</reference>
<dbReference type="InParanoid" id="A0A165BLW2"/>
<proteinExistence type="predicted"/>
<sequence>MGGVIWAATLEARRRPWRSHQPRLLRSQEQTAGAAAGRRVHLAQEEVELHR</sequence>
<dbReference type="RefSeq" id="XP_040759027.1">
    <property type="nucleotide sequence ID" value="XM_040910036.1"/>
</dbReference>
<dbReference type="Proteomes" id="UP000076871">
    <property type="component" value="Unassembled WGS sequence"/>
</dbReference>
<dbReference type="AlphaFoldDB" id="A0A165BLW2"/>
<protein>
    <submittedName>
        <fullName evidence="1">Uncharacterized protein</fullName>
    </submittedName>
</protein>
<organism evidence="1 2">
    <name type="scientific">Laetiporus sulphureus 93-53</name>
    <dbReference type="NCBI Taxonomy" id="1314785"/>
    <lineage>
        <taxon>Eukaryota</taxon>
        <taxon>Fungi</taxon>
        <taxon>Dikarya</taxon>
        <taxon>Basidiomycota</taxon>
        <taxon>Agaricomycotina</taxon>
        <taxon>Agaricomycetes</taxon>
        <taxon>Polyporales</taxon>
        <taxon>Laetiporus</taxon>
    </lineage>
</organism>
<evidence type="ECO:0000313" key="2">
    <source>
        <dbReference type="Proteomes" id="UP000076871"/>
    </source>
</evidence>
<evidence type="ECO:0000313" key="1">
    <source>
        <dbReference type="EMBL" id="KZT01287.1"/>
    </source>
</evidence>
<name>A0A165BLW2_9APHY</name>